<gene>
    <name evidence="1" type="ORF">PoB_002228400</name>
</gene>
<evidence type="ECO:0000313" key="2">
    <source>
        <dbReference type="Proteomes" id="UP000735302"/>
    </source>
</evidence>
<dbReference type="EMBL" id="BLXT01002535">
    <property type="protein sequence ID" value="GFN95778.1"/>
    <property type="molecule type" value="Genomic_DNA"/>
</dbReference>
<name>A0AAV3ZN12_9GAST</name>
<organism evidence="1 2">
    <name type="scientific">Plakobranchus ocellatus</name>
    <dbReference type="NCBI Taxonomy" id="259542"/>
    <lineage>
        <taxon>Eukaryota</taxon>
        <taxon>Metazoa</taxon>
        <taxon>Spiralia</taxon>
        <taxon>Lophotrochozoa</taxon>
        <taxon>Mollusca</taxon>
        <taxon>Gastropoda</taxon>
        <taxon>Heterobranchia</taxon>
        <taxon>Euthyneura</taxon>
        <taxon>Panpulmonata</taxon>
        <taxon>Sacoglossa</taxon>
        <taxon>Placobranchoidea</taxon>
        <taxon>Plakobranchidae</taxon>
        <taxon>Plakobranchus</taxon>
    </lineage>
</organism>
<sequence>MATAPSPSRRDVKHEHKRLRVLASDLQKKFEDARSDLNRFSDGYVKSEGRFKFPGLKDKKEKNKNPLISFCSVCKCMSFARRDVDDTVVSDSALRSAGTLLSRVRALPSASRPDRGS</sequence>
<proteinExistence type="predicted"/>
<dbReference type="Proteomes" id="UP000735302">
    <property type="component" value="Unassembled WGS sequence"/>
</dbReference>
<accession>A0AAV3ZN12</accession>
<evidence type="ECO:0008006" key="3">
    <source>
        <dbReference type="Google" id="ProtNLM"/>
    </source>
</evidence>
<comment type="caution">
    <text evidence="1">The sequence shown here is derived from an EMBL/GenBank/DDBJ whole genome shotgun (WGS) entry which is preliminary data.</text>
</comment>
<reference evidence="1 2" key="1">
    <citation type="journal article" date="2021" name="Elife">
        <title>Chloroplast acquisition without the gene transfer in kleptoplastic sea slugs, Plakobranchus ocellatus.</title>
        <authorList>
            <person name="Maeda T."/>
            <person name="Takahashi S."/>
            <person name="Yoshida T."/>
            <person name="Shimamura S."/>
            <person name="Takaki Y."/>
            <person name="Nagai Y."/>
            <person name="Toyoda A."/>
            <person name="Suzuki Y."/>
            <person name="Arimoto A."/>
            <person name="Ishii H."/>
            <person name="Satoh N."/>
            <person name="Nishiyama T."/>
            <person name="Hasebe M."/>
            <person name="Maruyama T."/>
            <person name="Minagawa J."/>
            <person name="Obokata J."/>
            <person name="Shigenobu S."/>
        </authorList>
    </citation>
    <scope>NUCLEOTIDE SEQUENCE [LARGE SCALE GENOMIC DNA]</scope>
</reference>
<protein>
    <recommendedName>
        <fullName evidence="3">Esa1-associated factor 6 homolog</fullName>
    </recommendedName>
</protein>
<evidence type="ECO:0000313" key="1">
    <source>
        <dbReference type="EMBL" id="GFN95778.1"/>
    </source>
</evidence>
<dbReference type="AlphaFoldDB" id="A0AAV3ZN12"/>
<keyword evidence="2" id="KW-1185">Reference proteome</keyword>